<name>A0ABW2TRE3_9PSEU</name>
<dbReference type="EMBL" id="JBHTEY010000004">
    <property type="protein sequence ID" value="MFC7615749.1"/>
    <property type="molecule type" value="Genomic_DNA"/>
</dbReference>
<sequence length="188" mass="20526">MQGVTSVVKILAPIALEALAKAAEALLAGAAYAQHRARLDATGDEDDGSIISTDTWQYCETNFASQYGYYYQGLRSQPTTGDLPIAAAEDIIVWDKNNGISDITNYLQTVFKDSINPGDSIEISQNLGTLFADRFKEESLSWTPFSKRYNFPDGLIVDCYMVTASAHDVNDNPAGVASYCFVAYNHGK</sequence>
<keyword evidence="2" id="KW-1185">Reference proteome</keyword>
<evidence type="ECO:0000313" key="1">
    <source>
        <dbReference type="EMBL" id="MFC7615749.1"/>
    </source>
</evidence>
<proteinExistence type="predicted"/>
<dbReference type="Proteomes" id="UP001596512">
    <property type="component" value="Unassembled WGS sequence"/>
</dbReference>
<gene>
    <name evidence="1" type="ORF">ACFQV2_21925</name>
</gene>
<reference evidence="2" key="1">
    <citation type="journal article" date="2019" name="Int. J. Syst. Evol. Microbiol.">
        <title>The Global Catalogue of Microorganisms (GCM) 10K type strain sequencing project: providing services to taxonomists for standard genome sequencing and annotation.</title>
        <authorList>
            <consortium name="The Broad Institute Genomics Platform"/>
            <consortium name="The Broad Institute Genome Sequencing Center for Infectious Disease"/>
            <person name="Wu L."/>
            <person name="Ma J."/>
        </authorList>
    </citation>
    <scope>NUCLEOTIDE SEQUENCE [LARGE SCALE GENOMIC DNA]</scope>
    <source>
        <strain evidence="2">JCM 17695</strain>
    </source>
</reference>
<protein>
    <submittedName>
        <fullName evidence="1">Uncharacterized protein</fullName>
    </submittedName>
</protein>
<evidence type="ECO:0000313" key="2">
    <source>
        <dbReference type="Proteomes" id="UP001596512"/>
    </source>
</evidence>
<accession>A0ABW2TRE3</accession>
<organism evidence="1 2">
    <name type="scientific">Actinokineospora soli</name>
    <dbReference type="NCBI Taxonomy" id="1048753"/>
    <lineage>
        <taxon>Bacteria</taxon>
        <taxon>Bacillati</taxon>
        <taxon>Actinomycetota</taxon>
        <taxon>Actinomycetes</taxon>
        <taxon>Pseudonocardiales</taxon>
        <taxon>Pseudonocardiaceae</taxon>
        <taxon>Actinokineospora</taxon>
    </lineage>
</organism>
<comment type="caution">
    <text evidence="1">The sequence shown here is derived from an EMBL/GenBank/DDBJ whole genome shotgun (WGS) entry which is preliminary data.</text>
</comment>